<dbReference type="GO" id="GO:1990169">
    <property type="term" value="P:stress response to copper ion"/>
    <property type="evidence" value="ECO:0007669"/>
    <property type="project" value="TreeGrafter"/>
</dbReference>
<dbReference type="PATRIC" id="fig|263475.3.peg.2538"/>
<dbReference type="GeneID" id="301138085"/>
<dbReference type="GO" id="GO:1990170">
    <property type="term" value="P:stress response to cadmium ion"/>
    <property type="evidence" value="ECO:0007669"/>
    <property type="project" value="TreeGrafter"/>
</dbReference>
<proteinExistence type="predicted"/>
<keyword evidence="3" id="KW-1185">Reference proteome</keyword>
<name>A0A0M0LBD6_9BACL</name>
<dbReference type="PROSITE" id="PS50151">
    <property type="entry name" value="UVR"/>
    <property type="match status" value="1"/>
</dbReference>
<organism evidence="2 3">
    <name type="scientific">Viridibacillus arvi</name>
    <dbReference type="NCBI Taxonomy" id="263475"/>
    <lineage>
        <taxon>Bacteria</taxon>
        <taxon>Bacillati</taxon>
        <taxon>Bacillota</taxon>
        <taxon>Bacilli</taxon>
        <taxon>Bacillales</taxon>
        <taxon>Caryophanaceae</taxon>
        <taxon>Viridibacillus</taxon>
    </lineage>
</organism>
<dbReference type="GO" id="GO:0005507">
    <property type="term" value="F:copper ion binding"/>
    <property type="evidence" value="ECO:0007669"/>
    <property type="project" value="TreeGrafter"/>
</dbReference>
<dbReference type="InterPro" id="IPR025542">
    <property type="entry name" value="YacH"/>
</dbReference>
<dbReference type="AlphaFoldDB" id="A0A0M0LBD6"/>
<protein>
    <submittedName>
        <fullName evidence="2">Nucleotide excision repair protein</fullName>
    </submittedName>
</protein>
<feature type="domain" description="UVR" evidence="1">
    <location>
        <begin position="141"/>
        <end position="176"/>
    </location>
</feature>
<dbReference type="RefSeq" id="WP_053418517.1">
    <property type="nucleotide sequence ID" value="NZ_LILB01000007.1"/>
</dbReference>
<gene>
    <name evidence="2" type="ORF">AMD00_18485</name>
</gene>
<dbReference type="EMBL" id="LILB01000007">
    <property type="protein sequence ID" value="KOO48381.1"/>
    <property type="molecule type" value="Genomic_DNA"/>
</dbReference>
<dbReference type="PANTHER" id="PTHR38430:SF1">
    <property type="entry name" value="PROTEIN-ARGININE KINASE ACTIVATOR PROTEIN"/>
    <property type="match status" value="1"/>
</dbReference>
<dbReference type="GO" id="GO:0050897">
    <property type="term" value="F:cobalt ion binding"/>
    <property type="evidence" value="ECO:0007669"/>
    <property type="project" value="TreeGrafter"/>
</dbReference>
<sequence>MICENCKQRPATITVTQMKNGKKTTRHFCEVCNKQLDSFHLNLDFNADPISMHKLFSNWFGTPSWSVSAPNVNEQKTQEQENCPECGMTYHQFLNEGKFNCPGCYETFKEQLPQVLKRLHNGAVEHVGKVPGSINELYQLKRQIEAIRLDMKVAIEEERFEDAAAMRDNVRSLEKKLQVGGESQDEH</sequence>
<dbReference type="InterPro" id="IPR001943">
    <property type="entry name" value="UVR_dom"/>
</dbReference>
<dbReference type="GO" id="GO:0008270">
    <property type="term" value="F:zinc ion binding"/>
    <property type="evidence" value="ECO:0007669"/>
    <property type="project" value="TreeGrafter"/>
</dbReference>
<evidence type="ECO:0000259" key="1">
    <source>
        <dbReference type="PROSITE" id="PS50151"/>
    </source>
</evidence>
<evidence type="ECO:0000313" key="2">
    <source>
        <dbReference type="EMBL" id="KOO48381.1"/>
    </source>
</evidence>
<comment type="caution">
    <text evidence="2">The sequence shown here is derived from an EMBL/GenBank/DDBJ whole genome shotgun (WGS) entry which is preliminary data.</text>
</comment>
<dbReference type="GO" id="GO:0046870">
    <property type="term" value="F:cadmium ion binding"/>
    <property type="evidence" value="ECO:0007669"/>
    <property type="project" value="TreeGrafter"/>
</dbReference>
<evidence type="ECO:0000313" key="3">
    <source>
        <dbReference type="Proteomes" id="UP000036867"/>
    </source>
</evidence>
<dbReference type="PIRSF" id="PIRSF015034">
    <property type="entry name" value="YacH"/>
    <property type="match status" value="1"/>
</dbReference>
<dbReference type="STRING" id="263475.AMD00_18485"/>
<dbReference type="PANTHER" id="PTHR38430">
    <property type="entry name" value="PROTEIN-ARGININE KINASE ACTIVATOR PROTEIN"/>
    <property type="match status" value="1"/>
</dbReference>
<accession>A0A0M0LBD6</accession>
<reference evidence="3" key="1">
    <citation type="submission" date="2015-08" db="EMBL/GenBank/DDBJ databases">
        <title>Fjat-10028 dsm 16317.</title>
        <authorList>
            <person name="Liu B."/>
            <person name="Wang J."/>
            <person name="Zhu Y."/>
            <person name="Liu G."/>
            <person name="Chen Q."/>
            <person name="Chen Z."/>
            <person name="Lan J."/>
            <person name="Che J."/>
            <person name="Ge C."/>
            <person name="Shi H."/>
            <person name="Pan Z."/>
            <person name="Liu X."/>
        </authorList>
    </citation>
    <scope>NUCLEOTIDE SEQUENCE [LARGE SCALE GENOMIC DNA]</scope>
    <source>
        <strain evidence="3">DSM 16317</strain>
    </source>
</reference>
<dbReference type="OrthoDB" id="9788704at2"/>
<dbReference type="Gene3D" id="4.10.860.10">
    <property type="entry name" value="UVR domain"/>
    <property type="match status" value="1"/>
</dbReference>
<dbReference type="Proteomes" id="UP000036867">
    <property type="component" value="Unassembled WGS sequence"/>
</dbReference>